<evidence type="ECO:0000259" key="1">
    <source>
        <dbReference type="Pfam" id="PF13524"/>
    </source>
</evidence>
<dbReference type="Proteomes" id="UP000730618">
    <property type="component" value="Unassembled WGS sequence"/>
</dbReference>
<name>A0ABN7TS03_9BACL</name>
<dbReference type="PANTHER" id="PTHR45947:SF3">
    <property type="entry name" value="SULFOQUINOVOSYL TRANSFERASE SQD2"/>
    <property type="match status" value="1"/>
</dbReference>
<dbReference type="InterPro" id="IPR055259">
    <property type="entry name" value="YkvP/CgeB_Glyco_trans-like"/>
</dbReference>
<gene>
    <name evidence="2" type="ORF">PAECIP111802_04398</name>
</gene>
<accession>A0ABN7TS03</accession>
<dbReference type="PANTHER" id="PTHR45947">
    <property type="entry name" value="SULFOQUINOVOSYL TRANSFERASE SQD2"/>
    <property type="match status" value="1"/>
</dbReference>
<dbReference type="Pfam" id="PF13524">
    <property type="entry name" value="Glyco_trans_1_2"/>
    <property type="match status" value="1"/>
</dbReference>
<evidence type="ECO:0000313" key="3">
    <source>
        <dbReference type="Proteomes" id="UP000730618"/>
    </source>
</evidence>
<dbReference type="CDD" id="cd03801">
    <property type="entry name" value="GT4_PimA-like"/>
    <property type="match status" value="1"/>
</dbReference>
<sequence>MNVLHLPYGIGISTMARALRAQGVSASSASFKSTNVYNYLAHIRLNLDQYPASKRNEIRKKFLEEAIQKYDLFHFHFGETFFPDKSDVKILAAMGKKMIVEHRGSEVRMLSIARNFNNPFVRVKRSFPEQTIRYNLKLLSSYIDYAVVPDHELLPYIEPYYKKTYVVPRAIDASGFTPQYPSPDPNPLIVHAPSRRELKGTEYVLSAIERLQKDGFQFQFKLIENLPHEEALQLYQNSAIVIDQLLIGAYANLSMEAMAMGKPVLCYIRDDLFGKYPPGLPIVSANPDTIYDALKNLLSRPDTWQKLGMEGRRYVEQHHSMDKAASALLNVYNEIVGKKV</sequence>
<dbReference type="EMBL" id="CAJVCE010000013">
    <property type="protein sequence ID" value="CAG7649079.1"/>
    <property type="molecule type" value="Genomic_DNA"/>
</dbReference>
<dbReference type="InterPro" id="IPR050194">
    <property type="entry name" value="Glycosyltransferase_grp1"/>
</dbReference>
<evidence type="ECO:0000313" key="2">
    <source>
        <dbReference type="EMBL" id="CAG7649079.1"/>
    </source>
</evidence>
<comment type="caution">
    <text evidence="2">The sequence shown here is derived from an EMBL/GenBank/DDBJ whole genome shotgun (WGS) entry which is preliminary data.</text>
</comment>
<feature type="domain" description="Spore protein YkvP/CgeB glycosyl transferase-like" evidence="1">
    <location>
        <begin position="221"/>
        <end position="329"/>
    </location>
</feature>
<reference evidence="2 3" key="1">
    <citation type="submission" date="2021-06" db="EMBL/GenBank/DDBJ databases">
        <authorList>
            <person name="Criscuolo A."/>
        </authorList>
    </citation>
    <scope>NUCLEOTIDE SEQUENCE [LARGE SCALE GENOMIC DNA]</scope>
    <source>
        <strain evidence="3">CIP 111802</strain>
    </source>
</reference>
<proteinExistence type="predicted"/>
<keyword evidence="3" id="KW-1185">Reference proteome</keyword>
<protein>
    <recommendedName>
        <fullName evidence="1">Spore protein YkvP/CgeB glycosyl transferase-like domain-containing protein</fullName>
    </recommendedName>
</protein>
<dbReference type="RefSeq" id="WP_218100690.1">
    <property type="nucleotide sequence ID" value="NZ_CAJVCE010000013.1"/>
</dbReference>
<organism evidence="2 3">
    <name type="scientific">Paenibacillus allorhizosphaerae</name>
    <dbReference type="NCBI Taxonomy" id="2849866"/>
    <lineage>
        <taxon>Bacteria</taxon>
        <taxon>Bacillati</taxon>
        <taxon>Bacillota</taxon>
        <taxon>Bacilli</taxon>
        <taxon>Bacillales</taxon>
        <taxon>Paenibacillaceae</taxon>
        <taxon>Paenibacillus</taxon>
    </lineage>
</organism>